<keyword evidence="2" id="KW-1185">Reference proteome</keyword>
<organism evidence="1 2">
    <name type="scientific">Antricoccus suffuscus</name>
    <dbReference type="NCBI Taxonomy" id="1629062"/>
    <lineage>
        <taxon>Bacteria</taxon>
        <taxon>Bacillati</taxon>
        <taxon>Actinomycetota</taxon>
        <taxon>Actinomycetes</taxon>
        <taxon>Geodermatophilales</taxon>
        <taxon>Antricoccaceae</taxon>
        <taxon>Antricoccus</taxon>
    </lineage>
</organism>
<evidence type="ECO:0000313" key="1">
    <source>
        <dbReference type="EMBL" id="PRZ36580.1"/>
    </source>
</evidence>
<comment type="caution">
    <text evidence="1">The sequence shown here is derived from an EMBL/GenBank/DDBJ whole genome shotgun (WGS) entry which is preliminary data.</text>
</comment>
<dbReference type="EMBL" id="PVUE01000021">
    <property type="protein sequence ID" value="PRZ36580.1"/>
    <property type="molecule type" value="Genomic_DNA"/>
</dbReference>
<evidence type="ECO:0000313" key="2">
    <source>
        <dbReference type="Proteomes" id="UP000237752"/>
    </source>
</evidence>
<dbReference type="AlphaFoldDB" id="A0A2T0ZJQ4"/>
<gene>
    <name evidence="1" type="ORF">CLV47_12116</name>
</gene>
<dbReference type="Proteomes" id="UP000237752">
    <property type="component" value="Unassembled WGS sequence"/>
</dbReference>
<sequence length="202" mass="22312">MSGPSLVFTENALDRADRVLADQRGRVGAGPSFNDYVPYVFDCACAVARTLNAEAAPALKVNQAMADWWRGLHDDEELKHVRIIGRNGELKGGIRALYEQMTMTGPEANLVVGPIYFESVAADGGRHRGGVKHVLSAAEGTLIEWMFRSGPWEDLEFFACMEKFLQRWRSEILPAANAYVAATPGTPTSNEWTEYFPPESDS</sequence>
<reference evidence="1 2" key="1">
    <citation type="submission" date="2018-03" db="EMBL/GenBank/DDBJ databases">
        <title>Genomic Encyclopedia of Archaeal and Bacterial Type Strains, Phase II (KMG-II): from individual species to whole genera.</title>
        <authorList>
            <person name="Goeker M."/>
        </authorList>
    </citation>
    <scope>NUCLEOTIDE SEQUENCE [LARGE SCALE GENOMIC DNA]</scope>
    <source>
        <strain evidence="1 2">DSM 100065</strain>
    </source>
</reference>
<name>A0A2T0ZJQ4_9ACTN</name>
<accession>A0A2T0ZJQ4</accession>
<protein>
    <submittedName>
        <fullName evidence="1">Uncharacterized protein</fullName>
    </submittedName>
</protein>
<proteinExistence type="predicted"/>